<organism evidence="8 9">
    <name type="scientific">Methanobrevibacter cuticularis</name>
    <dbReference type="NCBI Taxonomy" id="47311"/>
    <lineage>
        <taxon>Archaea</taxon>
        <taxon>Methanobacteriati</taxon>
        <taxon>Methanobacteriota</taxon>
        <taxon>Methanomada group</taxon>
        <taxon>Methanobacteria</taxon>
        <taxon>Methanobacteriales</taxon>
        <taxon>Methanobacteriaceae</taxon>
        <taxon>Methanobrevibacter</taxon>
    </lineage>
</organism>
<comment type="function">
    <text evidence="5">Involved in regulation of DNA replication.</text>
</comment>
<dbReference type="InterPro" id="IPR036390">
    <property type="entry name" value="WH_DNA-bd_sf"/>
</dbReference>
<dbReference type="FunFam" id="1.10.8.60:FF:000073">
    <property type="entry name" value="ORC1-type DNA replication protein"/>
    <property type="match status" value="1"/>
</dbReference>
<protein>
    <recommendedName>
        <fullName evidence="5">ORC1-type DNA replication protein</fullName>
    </recommendedName>
</protein>
<accession>A0A166CL04</accession>
<reference evidence="8 9" key="1">
    <citation type="submission" date="2016-04" db="EMBL/GenBank/DDBJ databases">
        <title>Genome sequence of Methanobrevibacter cuticularis DSM 11139.</title>
        <authorList>
            <person name="Poehlein A."/>
            <person name="Seedorf H."/>
            <person name="Daniel R."/>
        </authorList>
    </citation>
    <scope>NUCLEOTIDE SEQUENCE [LARGE SCALE GENOMIC DNA]</scope>
    <source>
        <strain evidence="8 9">DSM 11139</strain>
    </source>
</reference>
<feature type="binding site" evidence="5">
    <location>
        <begin position="104"/>
        <end position="108"/>
    </location>
    <ligand>
        <name>ATP</name>
        <dbReference type="ChEBI" id="CHEBI:30616"/>
    </ligand>
</feature>
<dbReference type="InterPro" id="IPR050311">
    <property type="entry name" value="ORC1/CDC6"/>
</dbReference>
<keyword evidence="9" id="KW-1185">Reference proteome</keyword>
<gene>
    <name evidence="8" type="ORF">MBCUT_20100</name>
</gene>
<dbReference type="InterPro" id="IPR027417">
    <property type="entry name" value="P-loop_NTPase"/>
</dbReference>
<dbReference type="STRING" id="47311.MBCUT_20100"/>
<dbReference type="SUPFAM" id="SSF46785">
    <property type="entry name" value="Winged helix' DNA-binding domain"/>
    <property type="match status" value="1"/>
</dbReference>
<evidence type="ECO:0000256" key="4">
    <source>
        <dbReference type="ARBA" id="ARBA00022840"/>
    </source>
</evidence>
<name>A0A166CL04_9EURY</name>
<dbReference type="GO" id="GO:0005524">
    <property type="term" value="F:ATP binding"/>
    <property type="evidence" value="ECO:0007669"/>
    <property type="project" value="UniProtKB-UniRule"/>
</dbReference>
<dbReference type="Gene3D" id="1.10.8.60">
    <property type="match status" value="1"/>
</dbReference>
<dbReference type="InterPro" id="IPR055237">
    <property type="entry name" value="Cdc6_lid"/>
</dbReference>
<dbReference type="Proteomes" id="UP000077275">
    <property type="component" value="Unassembled WGS sequence"/>
</dbReference>
<keyword evidence="4 5" id="KW-0067">ATP-binding</keyword>
<dbReference type="PANTHER" id="PTHR10763:SF26">
    <property type="entry name" value="CELL DIVISION CONTROL PROTEIN 6 HOMOLOG"/>
    <property type="match status" value="1"/>
</dbReference>
<dbReference type="Pfam" id="PF13401">
    <property type="entry name" value="AAA_22"/>
    <property type="match status" value="1"/>
</dbReference>
<keyword evidence="8" id="KW-0131">Cell cycle</keyword>
<keyword evidence="3 5" id="KW-0547">Nucleotide-binding</keyword>
<feature type="domain" description="Cdc6 C-terminal" evidence="7">
    <location>
        <begin position="341"/>
        <end position="420"/>
    </location>
</feature>
<dbReference type="HAMAP" id="MF_01407">
    <property type="entry name" value="ORC1_type_DNA_replic_protein"/>
    <property type="match status" value="1"/>
</dbReference>
<evidence type="ECO:0000256" key="2">
    <source>
        <dbReference type="ARBA" id="ARBA00022705"/>
    </source>
</evidence>
<dbReference type="PANTHER" id="PTHR10763">
    <property type="entry name" value="CELL DIVISION CONTROL PROTEIN 6-RELATED"/>
    <property type="match status" value="1"/>
</dbReference>
<dbReference type="Pfam" id="PF22703">
    <property type="entry name" value="Cdc6_lid"/>
    <property type="match status" value="1"/>
</dbReference>
<evidence type="ECO:0000256" key="1">
    <source>
        <dbReference type="ARBA" id="ARBA00006184"/>
    </source>
</evidence>
<dbReference type="CDD" id="cd08768">
    <property type="entry name" value="Cdc6_C"/>
    <property type="match status" value="1"/>
</dbReference>
<dbReference type="PATRIC" id="fig|47311.3.peg.2194"/>
<evidence type="ECO:0000259" key="6">
    <source>
        <dbReference type="SMART" id="SM00382"/>
    </source>
</evidence>
<dbReference type="NCBIfam" id="TIGR02928">
    <property type="entry name" value="orc1/cdc6 family replication initiation protein"/>
    <property type="match status" value="1"/>
</dbReference>
<dbReference type="Gene3D" id="1.10.10.10">
    <property type="entry name" value="Winged helix-like DNA-binding domain superfamily/Winged helix DNA-binding domain"/>
    <property type="match status" value="1"/>
</dbReference>
<dbReference type="GO" id="GO:0051301">
    <property type="term" value="P:cell division"/>
    <property type="evidence" value="ECO:0007669"/>
    <property type="project" value="UniProtKB-KW"/>
</dbReference>
<dbReference type="InterPro" id="IPR036388">
    <property type="entry name" value="WH-like_DNA-bd_sf"/>
</dbReference>
<evidence type="ECO:0000313" key="8">
    <source>
        <dbReference type="EMBL" id="KZX14620.1"/>
    </source>
</evidence>
<dbReference type="SUPFAM" id="SSF52540">
    <property type="entry name" value="P-loop containing nucleoside triphosphate hydrolases"/>
    <property type="match status" value="1"/>
</dbReference>
<dbReference type="SMART" id="SM00382">
    <property type="entry name" value="AAA"/>
    <property type="match status" value="1"/>
</dbReference>
<dbReference type="Gene3D" id="3.40.50.300">
    <property type="entry name" value="P-loop containing nucleotide triphosphate hydrolases"/>
    <property type="match status" value="1"/>
</dbReference>
<dbReference type="EMBL" id="LWMW01000158">
    <property type="protein sequence ID" value="KZX14620.1"/>
    <property type="molecule type" value="Genomic_DNA"/>
</dbReference>
<evidence type="ECO:0000259" key="7">
    <source>
        <dbReference type="SMART" id="SM01074"/>
    </source>
</evidence>
<feature type="domain" description="AAA+ ATPase" evidence="6">
    <location>
        <begin position="92"/>
        <end position="247"/>
    </location>
</feature>
<keyword evidence="8" id="KW-0132">Cell division</keyword>
<proteinExistence type="inferred from homology"/>
<dbReference type="Pfam" id="PF09079">
    <property type="entry name" value="WHD_Cdc6"/>
    <property type="match status" value="1"/>
</dbReference>
<sequence>MNYLKLKIFIYITNIYLHNKIFGKLAFESILKFKHIGGDFMSNIFDNLADRGSVFKDKQFLDHRFLPEHLPHRDEQITSIAKYWIEALNNVTPSDVTIYGKTGTGKTAAAKFAMNQLKEATSSKDVYIRTEYIRCTDYTTEYQVIAKLCQQMGRDVPYRGWTKAEVVNTFRDIFKKTAFGKNMILIVVLDEIDILLKNDGDGILYTLTRTDNVSILSISNYVDFKKFIKSRVMSSFRDREIVFPPYGAQQLVDILQERSDLSFINDSLENDVIPLCAAMAAKEEGDARYALDLLRTAGELADEKESNIVYGALVREAKDKIEHNKITDLIMTLPVQQQRVLEAILKLTMDKEEITSGKLYEMYEEVSKGDSVSYRRIFDFINELEMLGIISTNTISRGRGKGRTNIISLQCDNDILEHALYST</sequence>
<dbReference type="SMART" id="SM01074">
    <property type="entry name" value="Cdc6_C"/>
    <property type="match status" value="1"/>
</dbReference>
<dbReference type="AlphaFoldDB" id="A0A166CL04"/>
<comment type="similarity">
    <text evidence="1 5">Belongs to the CDC6/cdc18 family.</text>
</comment>
<feature type="binding site" evidence="5">
    <location>
        <position position="246"/>
    </location>
    <ligand>
        <name>ATP</name>
        <dbReference type="ChEBI" id="CHEBI:30616"/>
    </ligand>
</feature>
<keyword evidence="2 5" id="KW-0235">DNA replication</keyword>
<evidence type="ECO:0000256" key="5">
    <source>
        <dbReference type="HAMAP-Rule" id="MF_01407"/>
    </source>
</evidence>
<evidence type="ECO:0000256" key="3">
    <source>
        <dbReference type="ARBA" id="ARBA00022741"/>
    </source>
</evidence>
<dbReference type="GO" id="GO:0016887">
    <property type="term" value="F:ATP hydrolysis activity"/>
    <property type="evidence" value="ECO:0007669"/>
    <property type="project" value="InterPro"/>
</dbReference>
<dbReference type="InterPro" id="IPR015163">
    <property type="entry name" value="Cdc6_C"/>
</dbReference>
<dbReference type="InterPro" id="IPR003593">
    <property type="entry name" value="AAA+_ATPase"/>
</dbReference>
<comment type="caution">
    <text evidence="8">The sequence shown here is derived from an EMBL/GenBank/DDBJ whole genome shotgun (WGS) entry which is preliminary data.</text>
</comment>
<evidence type="ECO:0000313" key="9">
    <source>
        <dbReference type="Proteomes" id="UP000077275"/>
    </source>
</evidence>
<dbReference type="GO" id="GO:0006260">
    <property type="term" value="P:DNA replication"/>
    <property type="evidence" value="ECO:0007669"/>
    <property type="project" value="UniProtKB-UniRule"/>
</dbReference>
<dbReference type="InterPro" id="IPR049945">
    <property type="entry name" value="AAA_22"/>
</dbReference>
<dbReference type="CDD" id="cd00009">
    <property type="entry name" value="AAA"/>
    <property type="match status" value="1"/>
</dbReference>
<dbReference type="InterPro" id="IPR014277">
    <property type="entry name" value="Orc1/Cdc6_arc"/>
</dbReference>
<feature type="binding site" evidence="5">
    <location>
        <position position="258"/>
    </location>
    <ligand>
        <name>ATP</name>
        <dbReference type="ChEBI" id="CHEBI:30616"/>
    </ligand>
</feature>